<sequence length="760" mass="80134">MTPLLRSWSRFAPGMVAILMTLGTVQQAVAQGTATCPIAATCTPGRASSTQAATFNMGILNVTVGNNLINKTSVGQSEGYQDNSCTDNAALVIGQSYAISVRTNPNTTENVRVWIDFNNDGAFTGNNELVFSSDNLIQHTGTITAPATATLGTRLRMRVAADFANGLVPTPCSTPLYSQHEDYGVTLSANASPPMAAFTTNATITCTGCVQFTDASQNLPTAWLWTFGDGTTSTAQNPNHCYTTAGTYAVTLRATNSAGTNTSAATSIVYNANVPVAASCTPQTVNYFANYGITRFELNTINSTSADGSAGYQDFTCTQRTELIAGVSYPMTINTGGVNPHDIRVYLDKNNDGTLAADELIYQGSNVASPGATTNLNLPTGTVLHQPLRLRVIADAIGNNPGPCSNPVSGQAEDYTVVARPNTMPPSINFSTNYVPGGCVNPVQFTDLTTNLPTSWLWDFGDGGTSTLQNPTHQYSASGTYNVTLSATNTYGTASITRLNAVVVSIPCLNYCPSNGTGGIGPGGMLQASPFWMTSVRVSNAVPAYTNTTGNATGGYASYAAQPIIVASGGQINLTVVTNLSIVHRTSVWVDWNTNGIFDSWELVADGTTTNGPNSATFTANFFAPTGTTPLNTRMRITSVASNNFTSPCIVNLLNAEVEDYQLRVQPLATREAQALPGLSLFPNPTHDGRLFLSLPDAKAAGRYTAEVQNLLGATVLRTALRLAPTADAELDLSSLAPGVYVLRLRDAQGQTAMRRVVRD</sequence>
<dbReference type="InterPro" id="IPR018247">
    <property type="entry name" value="EF_Hand_1_Ca_BS"/>
</dbReference>
<keyword evidence="1" id="KW-0732">Signal</keyword>
<evidence type="ECO:0000313" key="3">
    <source>
        <dbReference type="EMBL" id="SFQ03180.1"/>
    </source>
</evidence>
<feature type="domain" description="PKD" evidence="2">
    <location>
        <begin position="426"/>
        <end position="509"/>
    </location>
</feature>
<dbReference type="EMBL" id="FOXS01000001">
    <property type="protein sequence ID" value="SFQ03180.1"/>
    <property type="molecule type" value="Genomic_DNA"/>
</dbReference>
<dbReference type="STRING" id="1227077.SAMN04515668_1221"/>
<dbReference type="InterPro" id="IPR026444">
    <property type="entry name" value="Secre_tail"/>
</dbReference>
<name>A0A1I5V6V3_HYMAR</name>
<feature type="domain" description="PKD" evidence="2">
    <location>
        <begin position="193"/>
        <end position="268"/>
    </location>
</feature>
<feature type="signal peptide" evidence="1">
    <location>
        <begin position="1"/>
        <end position="30"/>
    </location>
</feature>
<dbReference type="PROSITE" id="PS50093">
    <property type="entry name" value="PKD"/>
    <property type="match status" value="2"/>
</dbReference>
<protein>
    <submittedName>
        <fullName evidence="3">Por secretion system C-terminal sorting domain-containing protein</fullName>
    </submittedName>
</protein>
<dbReference type="FunFam" id="2.60.40.10:FF:000270">
    <property type="entry name" value="Cell surface protein"/>
    <property type="match status" value="2"/>
</dbReference>
<keyword evidence="4" id="KW-1185">Reference proteome</keyword>
<evidence type="ECO:0000256" key="1">
    <source>
        <dbReference type="SAM" id="SignalP"/>
    </source>
</evidence>
<proteinExistence type="predicted"/>
<dbReference type="SUPFAM" id="SSF49299">
    <property type="entry name" value="PKD domain"/>
    <property type="match status" value="2"/>
</dbReference>
<dbReference type="AlphaFoldDB" id="A0A1I5V6V3"/>
<gene>
    <name evidence="3" type="ORF">SAMN04515668_1221</name>
</gene>
<dbReference type="InterPro" id="IPR022409">
    <property type="entry name" value="PKD/Chitinase_dom"/>
</dbReference>
<dbReference type="InterPro" id="IPR045474">
    <property type="entry name" value="GEVED"/>
</dbReference>
<dbReference type="OrthoDB" id="1521709at2"/>
<dbReference type="InterPro" id="IPR013783">
    <property type="entry name" value="Ig-like_fold"/>
</dbReference>
<reference evidence="4" key="1">
    <citation type="submission" date="2016-10" db="EMBL/GenBank/DDBJ databases">
        <authorList>
            <person name="Varghese N."/>
            <person name="Submissions S."/>
        </authorList>
    </citation>
    <scope>NUCLEOTIDE SEQUENCE [LARGE SCALE GENOMIC DNA]</scope>
    <source>
        <strain evidence="4">OR362-8,ATCC BAA-1266,JCM 13504</strain>
    </source>
</reference>
<dbReference type="CDD" id="cd00146">
    <property type="entry name" value="PKD"/>
    <property type="match status" value="2"/>
</dbReference>
<dbReference type="Pfam" id="PF18911">
    <property type="entry name" value="PKD_4"/>
    <property type="match status" value="2"/>
</dbReference>
<dbReference type="RefSeq" id="WP_092669975.1">
    <property type="nucleotide sequence ID" value="NZ_FOXS01000001.1"/>
</dbReference>
<dbReference type="Proteomes" id="UP000199029">
    <property type="component" value="Unassembled WGS sequence"/>
</dbReference>
<dbReference type="Pfam" id="PF18962">
    <property type="entry name" value="Por_Secre_tail"/>
    <property type="match status" value="1"/>
</dbReference>
<dbReference type="SMART" id="SM00089">
    <property type="entry name" value="PKD"/>
    <property type="match status" value="2"/>
</dbReference>
<evidence type="ECO:0000259" key="2">
    <source>
        <dbReference type="PROSITE" id="PS50093"/>
    </source>
</evidence>
<dbReference type="Pfam" id="PF20009">
    <property type="entry name" value="GEVED"/>
    <property type="match status" value="3"/>
</dbReference>
<evidence type="ECO:0000313" key="4">
    <source>
        <dbReference type="Proteomes" id="UP000199029"/>
    </source>
</evidence>
<dbReference type="PANTHER" id="PTHR36842:SF1">
    <property type="entry name" value="PROTEIN TOLB"/>
    <property type="match status" value="1"/>
</dbReference>
<dbReference type="PROSITE" id="PS00018">
    <property type="entry name" value="EF_HAND_1"/>
    <property type="match status" value="1"/>
</dbReference>
<dbReference type="NCBIfam" id="TIGR04183">
    <property type="entry name" value="Por_Secre_tail"/>
    <property type="match status" value="1"/>
</dbReference>
<dbReference type="Gene3D" id="2.60.40.10">
    <property type="entry name" value="Immunoglobulins"/>
    <property type="match status" value="2"/>
</dbReference>
<accession>A0A1I5V6V3</accession>
<dbReference type="PANTHER" id="PTHR36842">
    <property type="entry name" value="PROTEIN TOLB HOMOLOG"/>
    <property type="match status" value="1"/>
</dbReference>
<organism evidence="3 4">
    <name type="scientific">Hymenobacter arizonensis</name>
    <name type="common">Siccationidurans arizonensis</name>
    <dbReference type="NCBI Taxonomy" id="1227077"/>
    <lineage>
        <taxon>Bacteria</taxon>
        <taxon>Pseudomonadati</taxon>
        <taxon>Bacteroidota</taxon>
        <taxon>Cytophagia</taxon>
        <taxon>Cytophagales</taxon>
        <taxon>Hymenobacteraceae</taxon>
        <taxon>Hymenobacter</taxon>
    </lineage>
</organism>
<dbReference type="InterPro" id="IPR035986">
    <property type="entry name" value="PKD_dom_sf"/>
</dbReference>
<dbReference type="InterPro" id="IPR000601">
    <property type="entry name" value="PKD_dom"/>
</dbReference>
<feature type="chain" id="PRO_5011613226" evidence="1">
    <location>
        <begin position="31"/>
        <end position="760"/>
    </location>
</feature>